<dbReference type="EMBL" id="BNCO01000004">
    <property type="protein sequence ID" value="GIL47307.1"/>
    <property type="molecule type" value="Genomic_DNA"/>
</dbReference>
<organism evidence="2 3">
    <name type="scientific">Volvox africanus</name>
    <dbReference type="NCBI Taxonomy" id="51714"/>
    <lineage>
        <taxon>Eukaryota</taxon>
        <taxon>Viridiplantae</taxon>
        <taxon>Chlorophyta</taxon>
        <taxon>core chlorophytes</taxon>
        <taxon>Chlorophyceae</taxon>
        <taxon>CS clade</taxon>
        <taxon>Chlamydomonadales</taxon>
        <taxon>Volvocaceae</taxon>
        <taxon>Volvox</taxon>
    </lineage>
</organism>
<feature type="non-terminal residue" evidence="2">
    <location>
        <position position="154"/>
    </location>
</feature>
<reference evidence="2" key="1">
    <citation type="journal article" date="2021" name="Proc. Natl. Acad. Sci. U.S.A.">
        <title>Three genomes in the algal genus Volvox reveal the fate of a haploid sex-determining region after a transition to homothallism.</title>
        <authorList>
            <person name="Yamamoto K."/>
            <person name="Hamaji T."/>
            <person name="Kawai-Toyooka H."/>
            <person name="Matsuzaki R."/>
            <person name="Takahashi F."/>
            <person name="Nishimura Y."/>
            <person name="Kawachi M."/>
            <person name="Noguchi H."/>
            <person name="Minakuchi Y."/>
            <person name="Umen J.G."/>
            <person name="Toyoda A."/>
            <person name="Nozaki H."/>
        </authorList>
    </citation>
    <scope>NUCLEOTIDE SEQUENCE</scope>
    <source>
        <strain evidence="2">NIES-3780</strain>
    </source>
</reference>
<protein>
    <recommendedName>
        <fullName evidence="1">PPM-type phosphatase domain-containing protein</fullName>
    </recommendedName>
</protein>
<dbReference type="Gene3D" id="3.60.40.10">
    <property type="entry name" value="PPM-type phosphatase domain"/>
    <property type="match status" value="1"/>
</dbReference>
<feature type="non-terminal residue" evidence="2">
    <location>
        <position position="1"/>
    </location>
</feature>
<evidence type="ECO:0000313" key="3">
    <source>
        <dbReference type="Proteomes" id="UP000747399"/>
    </source>
</evidence>
<gene>
    <name evidence="2" type="ORF">Vafri_4158</name>
</gene>
<keyword evidence="3" id="KW-1185">Reference proteome</keyword>
<dbReference type="InterPro" id="IPR001932">
    <property type="entry name" value="PPM-type_phosphatase-like_dom"/>
</dbReference>
<dbReference type="AlphaFoldDB" id="A0A8J4AT32"/>
<comment type="caution">
    <text evidence="2">The sequence shown here is derived from an EMBL/GenBank/DDBJ whole genome shotgun (WGS) entry which is preliminary data.</text>
</comment>
<dbReference type="Pfam" id="PF00481">
    <property type="entry name" value="PP2C"/>
    <property type="match status" value="1"/>
</dbReference>
<name>A0A8J4AT32_9CHLO</name>
<evidence type="ECO:0000259" key="1">
    <source>
        <dbReference type="PROSITE" id="PS51746"/>
    </source>
</evidence>
<dbReference type="SUPFAM" id="SSF81606">
    <property type="entry name" value="PP2C-like"/>
    <property type="match status" value="1"/>
</dbReference>
<dbReference type="InterPro" id="IPR036457">
    <property type="entry name" value="PPM-type-like_dom_sf"/>
</dbReference>
<sequence>SGSAGSCRACSAAITAADSREGRDEGGGGGGCQGDGAGQGDGVVHGVDPNGGGNNRGCYLLLASDGLWNVMDTETVHEFVMERLEAGMEANTICSQLCVEACVSERTAYDNVTVLLVQVHGMRPVGDVHVATSTAHIEAAAGEMYSAAVTAYGA</sequence>
<evidence type="ECO:0000313" key="2">
    <source>
        <dbReference type="EMBL" id="GIL47307.1"/>
    </source>
</evidence>
<accession>A0A8J4AT32</accession>
<proteinExistence type="predicted"/>
<dbReference type="Proteomes" id="UP000747399">
    <property type="component" value="Unassembled WGS sequence"/>
</dbReference>
<feature type="domain" description="PPM-type phosphatase" evidence="1">
    <location>
        <begin position="1"/>
        <end position="119"/>
    </location>
</feature>
<dbReference type="PROSITE" id="PS51746">
    <property type="entry name" value="PPM_2"/>
    <property type="match status" value="1"/>
</dbReference>